<protein>
    <submittedName>
        <fullName evidence="3">Mandelate racemase/muconate lactonizing enzyme family protein</fullName>
    </submittedName>
</protein>
<dbReference type="PANTHER" id="PTHR48080:SF2">
    <property type="entry name" value="D-GALACTONATE DEHYDRATASE"/>
    <property type="match status" value="1"/>
</dbReference>
<sequence length="396" mass="43262">MRITDLRAALLGNSPVIRVVTDAGIDGLGQIESSKPFMVSNVGLYRELLIGEDPTDIERCMLKIRRLGAFKPWGSLVSAIEVALHDLTGKAFGVPVYKLLGGKVRDRVRVYNGGVRPVLAGHRPEDYADAMRQMIAAPEGFTIIKEGVGLHGFMSQNTPDFLYTELRDGPRHPNRGPLTERGLAHVLDTVAAMKEVTGDRVGLALDMGPGWTISDAIRITRALEPFGVLWAEDLLTGDYVPWVDADQYREVTRATSTPIHTGEQIYLTRNYRELIERQAVRVIGPDPLDVGGIAELKRLAELAELHGVQLAPHGVLDGLIGLAALIQVSAALPDNFIAFEYPVAEHDWWYEILTGLPRPIVVDGFIAVGDAPGLGVEFDVAAARAHLRPEDAGFFD</sequence>
<dbReference type="KEGG" id="gry:D7I44_08900"/>
<dbReference type="CDD" id="cd03316">
    <property type="entry name" value="MR_like"/>
    <property type="match status" value="1"/>
</dbReference>
<dbReference type="InterPro" id="IPR036849">
    <property type="entry name" value="Enolase-like_C_sf"/>
</dbReference>
<evidence type="ECO:0000256" key="1">
    <source>
        <dbReference type="ARBA" id="ARBA00023239"/>
    </source>
</evidence>
<dbReference type="Gene3D" id="3.30.390.10">
    <property type="entry name" value="Enolase-like, N-terminal domain"/>
    <property type="match status" value="1"/>
</dbReference>
<proteinExistence type="predicted"/>
<name>A0A387BRE7_9MICO</name>
<dbReference type="SUPFAM" id="SSF51604">
    <property type="entry name" value="Enolase C-terminal domain-like"/>
    <property type="match status" value="1"/>
</dbReference>
<dbReference type="InterPro" id="IPR013342">
    <property type="entry name" value="Mandelate_racemase_C"/>
</dbReference>
<dbReference type="SFLD" id="SFLDS00001">
    <property type="entry name" value="Enolase"/>
    <property type="match status" value="1"/>
</dbReference>
<organism evidence="3 4">
    <name type="scientific">Gryllotalpicola protaetiae</name>
    <dbReference type="NCBI Taxonomy" id="2419771"/>
    <lineage>
        <taxon>Bacteria</taxon>
        <taxon>Bacillati</taxon>
        <taxon>Actinomycetota</taxon>
        <taxon>Actinomycetes</taxon>
        <taxon>Micrococcales</taxon>
        <taxon>Microbacteriaceae</taxon>
        <taxon>Gryllotalpicola</taxon>
    </lineage>
</organism>
<dbReference type="RefSeq" id="WP_120789173.1">
    <property type="nucleotide sequence ID" value="NZ_CP032624.1"/>
</dbReference>
<evidence type="ECO:0000313" key="3">
    <source>
        <dbReference type="EMBL" id="AYG03640.1"/>
    </source>
</evidence>
<dbReference type="SMART" id="SM00922">
    <property type="entry name" value="MR_MLE"/>
    <property type="match status" value="1"/>
</dbReference>
<dbReference type="SUPFAM" id="SSF54826">
    <property type="entry name" value="Enolase N-terminal domain-like"/>
    <property type="match status" value="1"/>
</dbReference>
<feature type="domain" description="Mandelate racemase/muconate lactonizing enzyme C-terminal" evidence="2">
    <location>
        <begin position="124"/>
        <end position="258"/>
    </location>
</feature>
<dbReference type="SFLD" id="SFLDG00179">
    <property type="entry name" value="mandelate_racemase"/>
    <property type="match status" value="1"/>
</dbReference>
<dbReference type="EMBL" id="CP032624">
    <property type="protein sequence ID" value="AYG03640.1"/>
    <property type="molecule type" value="Genomic_DNA"/>
</dbReference>
<dbReference type="InterPro" id="IPR034593">
    <property type="entry name" value="DgoD-like"/>
</dbReference>
<accession>A0A387BRE7</accession>
<dbReference type="PANTHER" id="PTHR48080">
    <property type="entry name" value="D-GALACTONATE DEHYDRATASE-RELATED"/>
    <property type="match status" value="1"/>
</dbReference>
<dbReference type="AlphaFoldDB" id="A0A387BRE7"/>
<dbReference type="Gene3D" id="3.20.20.120">
    <property type="entry name" value="Enolase-like C-terminal domain"/>
    <property type="match status" value="1"/>
</dbReference>
<dbReference type="InterPro" id="IPR029017">
    <property type="entry name" value="Enolase-like_N"/>
</dbReference>
<dbReference type="Pfam" id="PF13378">
    <property type="entry name" value="MR_MLE_C"/>
    <property type="match status" value="1"/>
</dbReference>
<dbReference type="InterPro" id="IPR013341">
    <property type="entry name" value="Mandelate_racemase_N_dom"/>
</dbReference>
<keyword evidence="4" id="KW-1185">Reference proteome</keyword>
<reference evidence="3 4" key="1">
    <citation type="submission" date="2018-09" db="EMBL/GenBank/DDBJ databases">
        <title>Genome sequencing of strain 2DFW10M-5.</title>
        <authorList>
            <person name="Heo J."/>
            <person name="Kim S.-J."/>
            <person name="Kwon S.-W."/>
        </authorList>
    </citation>
    <scope>NUCLEOTIDE SEQUENCE [LARGE SCALE GENOMIC DNA]</scope>
    <source>
        <strain evidence="3 4">2DFW10M-5</strain>
    </source>
</reference>
<dbReference type="Proteomes" id="UP000275069">
    <property type="component" value="Chromosome"/>
</dbReference>
<dbReference type="OrthoDB" id="9802699at2"/>
<evidence type="ECO:0000259" key="2">
    <source>
        <dbReference type="SMART" id="SM00922"/>
    </source>
</evidence>
<dbReference type="InterPro" id="IPR029065">
    <property type="entry name" value="Enolase_C-like"/>
</dbReference>
<evidence type="ECO:0000313" key="4">
    <source>
        <dbReference type="Proteomes" id="UP000275069"/>
    </source>
</evidence>
<dbReference type="GO" id="GO:0016829">
    <property type="term" value="F:lyase activity"/>
    <property type="evidence" value="ECO:0007669"/>
    <property type="project" value="UniProtKB-KW"/>
</dbReference>
<dbReference type="Pfam" id="PF02746">
    <property type="entry name" value="MR_MLE_N"/>
    <property type="match status" value="1"/>
</dbReference>
<keyword evidence="1" id="KW-0456">Lyase</keyword>
<gene>
    <name evidence="3" type="ORF">D7I44_08900</name>
</gene>